<dbReference type="Gene3D" id="3.40.50.620">
    <property type="entry name" value="HUPs"/>
    <property type="match status" value="1"/>
</dbReference>
<feature type="domain" description="UspA" evidence="2">
    <location>
        <begin position="1"/>
        <end position="141"/>
    </location>
</feature>
<evidence type="ECO:0000259" key="2">
    <source>
        <dbReference type="Pfam" id="PF00582"/>
    </source>
</evidence>
<dbReference type="InterPro" id="IPR006015">
    <property type="entry name" value="Universal_stress_UspA"/>
</dbReference>
<dbReference type="PANTHER" id="PTHR31964:SF113">
    <property type="entry name" value="USPA DOMAIN-CONTAINING PROTEIN"/>
    <property type="match status" value="1"/>
</dbReference>
<dbReference type="SUPFAM" id="SSF52402">
    <property type="entry name" value="Adenine nucleotide alpha hydrolases-like"/>
    <property type="match status" value="1"/>
</dbReference>
<dbReference type="PANTHER" id="PTHR31964">
    <property type="entry name" value="ADENINE NUCLEOTIDE ALPHA HYDROLASES-LIKE SUPERFAMILY PROTEIN"/>
    <property type="match status" value="1"/>
</dbReference>
<dbReference type="PATRIC" id="fig|471514.4.peg.3150"/>
<dbReference type="InterPro" id="IPR006016">
    <property type="entry name" value="UspA"/>
</dbReference>
<dbReference type="RefSeq" id="WP_054968062.1">
    <property type="nucleotide sequence ID" value="NZ_LJCO01000019.1"/>
</dbReference>
<gene>
    <name evidence="3" type="ORF">AN477_04945</name>
</gene>
<evidence type="ECO:0000256" key="1">
    <source>
        <dbReference type="ARBA" id="ARBA00008791"/>
    </source>
</evidence>
<sequence>MYQRFLVPIDGSDHSIHAVKTAITLIHNLKASVSVTLLHINHTPPMMDNYDVTIDIEDEVEREGHEVVHSVAEKLRDAGIRCEVITRKGDPAHQICEIANNGHYDMVIMGSRGLGRVSELVLGSVSRHVVQHVNCPVIITK</sequence>
<dbReference type="STRING" id="471514.AN477_04945"/>
<evidence type="ECO:0000313" key="4">
    <source>
        <dbReference type="Proteomes" id="UP000050482"/>
    </source>
</evidence>
<dbReference type="Pfam" id="PF00582">
    <property type="entry name" value="Usp"/>
    <property type="match status" value="1"/>
</dbReference>
<dbReference type="InterPro" id="IPR014729">
    <property type="entry name" value="Rossmann-like_a/b/a_fold"/>
</dbReference>
<proteinExistence type="inferred from homology"/>
<protein>
    <recommendedName>
        <fullName evidence="2">UspA domain-containing protein</fullName>
    </recommendedName>
</protein>
<name>A0A0P9CYY3_9BACL</name>
<accession>A0A0P9CYY3</accession>
<dbReference type="PRINTS" id="PR01438">
    <property type="entry name" value="UNVRSLSTRESS"/>
</dbReference>
<comment type="caution">
    <text evidence="3">The sequence shown here is derived from an EMBL/GenBank/DDBJ whole genome shotgun (WGS) entry which is preliminary data.</text>
</comment>
<dbReference type="Proteomes" id="UP000050482">
    <property type="component" value="Unassembled WGS sequence"/>
</dbReference>
<evidence type="ECO:0000313" key="3">
    <source>
        <dbReference type="EMBL" id="KPV44952.1"/>
    </source>
</evidence>
<reference evidence="3 4" key="1">
    <citation type="submission" date="2015-09" db="EMBL/GenBank/DDBJ databases">
        <title>Draft genome sequence of Alicyclobacillus ferrooxydans DSM 22381.</title>
        <authorList>
            <person name="Hemp J."/>
        </authorList>
    </citation>
    <scope>NUCLEOTIDE SEQUENCE [LARGE SCALE GENOMIC DNA]</scope>
    <source>
        <strain evidence="3 4">TC-34</strain>
    </source>
</reference>
<dbReference type="CDD" id="cd00293">
    <property type="entry name" value="USP-like"/>
    <property type="match status" value="1"/>
</dbReference>
<keyword evidence="4" id="KW-1185">Reference proteome</keyword>
<dbReference type="EMBL" id="LJCO01000019">
    <property type="protein sequence ID" value="KPV44952.1"/>
    <property type="molecule type" value="Genomic_DNA"/>
</dbReference>
<organism evidence="3 4">
    <name type="scientific">Alicyclobacillus ferrooxydans</name>
    <dbReference type="NCBI Taxonomy" id="471514"/>
    <lineage>
        <taxon>Bacteria</taxon>
        <taxon>Bacillati</taxon>
        <taxon>Bacillota</taxon>
        <taxon>Bacilli</taxon>
        <taxon>Bacillales</taxon>
        <taxon>Alicyclobacillaceae</taxon>
        <taxon>Alicyclobacillus</taxon>
    </lineage>
</organism>
<comment type="similarity">
    <text evidence="1">Belongs to the universal stress protein A family.</text>
</comment>
<dbReference type="AlphaFoldDB" id="A0A0P9CYY3"/>